<accession>A0A1Y5PG47</accession>
<dbReference type="EMBL" id="FLQS01000042">
    <property type="protein sequence ID" value="SBS77686.1"/>
    <property type="molecule type" value="Genomic_DNA"/>
</dbReference>
<feature type="compositionally biased region" description="Basic and acidic residues" evidence="1">
    <location>
        <begin position="48"/>
        <end position="67"/>
    </location>
</feature>
<protein>
    <submittedName>
        <fullName evidence="2">Uncharacterized protein</fullName>
    </submittedName>
</protein>
<feature type="region of interest" description="Disordered" evidence="1">
    <location>
        <begin position="30"/>
        <end position="67"/>
    </location>
</feature>
<evidence type="ECO:0000313" key="2">
    <source>
        <dbReference type="EMBL" id="SBS77686.1"/>
    </source>
</evidence>
<proteinExistence type="predicted"/>
<name>A0A1Y5PG47_9MYCO</name>
<organism evidence="2">
    <name type="scientific">uncultured Mycobacterium sp</name>
    <dbReference type="NCBI Taxonomy" id="171292"/>
    <lineage>
        <taxon>Bacteria</taxon>
        <taxon>Bacillati</taxon>
        <taxon>Actinomycetota</taxon>
        <taxon>Actinomycetes</taxon>
        <taxon>Mycobacteriales</taxon>
        <taxon>Mycobacteriaceae</taxon>
        <taxon>Mycobacterium</taxon>
        <taxon>environmental samples</taxon>
    </lineage>
</organism>
<reference evidence="2" key="1">
    <citation type="submission" date="2016-03" db="EMBL/GenBank/DDBJ databases">
        <authorList>
            <person name="Ploux O."/>
        </authorList>
    </citation>
    <scope>NUCLEOTIDE SEQUENCE</scope>
    <source>
        <strain evidence="2">UC10</strain>
    </source>
</reference>
<dbReference type="AlphaFoldDB" id="A0A1Y5PG47"/>
<sequence length="67" mass="7652">MCAHDFENYLTSDTRTKVCADHCVGWNATFSEPGQRRRKPDGSLVSEQRPRWLVEQRLDDNTKQGGG</sequence>
<gene>
    <name evidence="2" type="ORF">MHPYR_470020</name>
</gene>
<evidence type="ECO:0000256" key="1">
    <source>
        <dbReference type="SAM" id="MobiDB-lite"/>
    </source>
</evidence>